<evidence type="ECO:0000256" key="6">
    <source>
        <dbReference type="ARBA" id="ARBA00023242"/>
    </source>
</evidence>
<proteinExistence type="predicted"/>
<evidence type="ECO:0000256" key="1">
    <source>
        <dbReference type="ARBA" id="ARBA00004123"/>
    </source>
</evidence>
<evidence type="ECO:0000259" key="11">
    <source>
        <dbReference type="PROSITE" id="PS51937"/>
    </source>
</evidence>
<keyword evidence="3 7" id="KW-0238">DNA-binding</keyword>
<dbReference type="Gene3D" id="1.10.260.40">
    <property type="entry name" value="lambda repressor-like DNA-binding domains"/>
    <property type="match status" value="1"/>
</dbReference>
<evidence type="ECO:0000256" key="5">
    <source>
        <dbReference type="ARBA" id="ARBA00023163"/>
    </source>
</evidence>
<sequence>MCNKLCSMACELTGLQKQLLEALFESGLSRDSLLSAYDALCDKQAEISESADSTDEAEPEDVKHVPSSNEPERNVPGRSDAVKFEESPRRTQPQGTRLEEQQQMNLLDHMLRMDPWQAAKVIKMYMQQHNIPQREVVECTGLNQSHLSQHLNKGTPMKSSKRAALYTWFENKRKEIIEQYSSPGYIKRHRSTLIFDEVETIGDSPNKKARRNRFKWGPASTSILYQAYEDQKNPSKEEREVLVESCNRAECTQRGVPYDNVEGLGPNLVTESRVYNWFANRRKEETFRLKLAIDAANYPETPGQGHVAVSQPLASPGIHTPMSPVIPHPTTTALVPPLAKMTSPQTGPANHIAVPVSAQQSQQPMTLGSSHMNHAQQMVSGQQVGTQPGQQAMPMMGNFIPAVSPHQMPLNLTMMPPPGTSVPTCQVTVQPQMMPVSSVAPHQPPVVPGISQMPVIVSVQPGIDGLPHGMPHLPENVGQMTGTPHLVQVHPVPMTTLPMPPPLQPITCSDMPLPSVLQPLSVMSPVVQMPLAQVQGPVSVPQNNGNTTSESQPESPIYEVKLDTPVKDQATEKPHPAAGVSTPDKVREENKSESLKVENGDDETIIAENVTITTESEDQNTDSSKTGVKVEDYDKCSKKEQKHEEASNHISSGQSNEES</sequence>
<dbReference type="SMART" id="SM00389">
    <property type="entry name" value="HOX"/>
    <property type="match status" value="1"/>
</dbReference>
<comment type="caution">
    <text evidence="12">The sequence shown here is derived from an EMBL/GenBank/DDBJ whole genome shotgun (WGS) entry which is preliminary data.</text>
</comment>
<protein>
    <recommendedName>
        <fullName evidence="14">Hepatocyte nuclear factor 1-alpha</fullName>
    </recommendedName>
</protein>
<dbReference type="InterPro" id="IPR006899">
    <property type="entry name" value="HNF-1_N"/>
</dbReference>
<dbReference type="PROSITE" id="PS50071">
    <property type="entry name" value="HOMEOBOX_2"/>
    <property type="match status" value="1"/>
</dbReference>
<keyword evidence="2" id="KW-0805">Transcription regulation</keyword>
<dbReference type="InterPro" id="IPR044869">
    <property type="entry name" value="HNF-1_POU"/>
</dbReference>
<dbReference type="PROSITE" id="PS51936">
    <property type="entry name" value="POU_4"/>
    <property type="match status" value="1"/>
</dbReference>
<dbReference type="Pfam" id="PF04814">
    <property type="entry name" value="HNF-1_N"/>
    <property type="match status" value="1"/>
</dbReference>
<feature type="compositionally biased region" description="Basic and acidic residues" evidence="8">
    <location>
        <begin position="60"/>
        <end position="89"/>
    </location>
</feature>
<evidence type="ECO:0000256" key="7">
    <source>
        <dbReference type="PROSITE-ProRule" id="PRU00108"/>
    </source>
</evidence>
<evidence type="ECO:0000256" key="4">
    <source>
        <dbReference type="ARBA" id="ARBA00023155"/>
    </source>
</evidence>
<dbReference type="Gene3D" id="1.10.10.60">
    <property type="entry name" value="Homeodomain-like"/>
    <property type="match status" value="1"/>
</dbReference>
<keyword evidence="4 7" id="KW-0371">Homeobox</keyword>
<comment type="subcellular location">
    <subcellularLocation>
        <location evidence="1 7">Nucleus</location>
    </subcellularLocation>
</comment>
<dbReference type="SUPFAM" id="SSF47413">
    <property type="entry name" value="lambda repressor-like DNA-binding domains"/>
    <property type="match status" value="1"/>
</dbReference>
<evidence type="ECO:0000256" key="3">
    <source>
        <dbReference type="ARBA" id="ARBA00023125"/>
    </source>
</evidence>
<organism evidence="12 13">
    <name type="scientific">Porites lobata</name>
    <dbReference type="NCBI Taxonomy" id="104759"/>
    <lineage>
        <taxon>Eukaryota</taxon>
        <taxon>Metazoa</taxon>
        <taxon>Cnidaria</taxon>
        <taxon>Anthozoa</taxon>
        <taxon>Hexacorallia</taxon>
        <taxon>Scleractinia</taxon>
        <taxon>Fungiina</taxon>
        <taxon>Poritidae</taxon>
        <taxon>Porites</taxon>
    </lineage>
</organism>
<evidence type="ECO:0000256" key="8">
    <source>
        <dbReference type="SAM" id="MobiDB-lite"/>
    </source>
</evidence>
<dbReference type="InterPro" id="IPR044866">
    <property type="entry name" value="HNF_P1"/>
</dbReference>
<dbReference type="PANTHER" id="PTHR11568:SF1">
    <property type="entry name" value="HEPATOCYTE NUCLEAR FACTOR 1-BETA-LIKE ISOFORM X1"/>
    <property type="match status" value="1"/>
</dbReference>
<feature type="domain" description="Homeobox" evidence="9">
    <location>
        <begin position="207"/>
        <end position="288"/>
    </location>
</feature>
<name>A0ABN8NEM2_9CNID</name>
<feature type="compositionally biased region" description="Polar residues" evidence="8">
    <location>
        <begin position="540"/>
        <end position="554"/>
    </location>
</feature>
<dbReference type="CDD" id="cd00086">
    <property type="entry name" value="homeodomain"/>
    <property type="match status" value="1"/>
</dbReference>
<feature type="domain" description="POU-specific atypical" evidence="10">
    <location>
        <begin position="90"/>
        <end position="185"/>
    </location>
</feature>
<feature type="compositionally biased region" description="Basic and acidic residues" evidence="8">
    <location>
        <begin position="584"/>
        <end position="599"/>
    </location>
</feature>
<evidence type="ECO:0000256" key="2">
    <source>
        <dbReference type="ARBA" id="ARBA00023015"/>
    </source>
</evidence>
<keyword evidence="6 7" id="KW-0539">Nucleus</keyword>
<evidence type="ECO:0008006" key="14">
    <source>
        <dbReference type="Google" id="ProtNLM"/>
    </source>
</evidence>
<feature type="region of interest" description="Disordered" evidence="8">
    <location>
        <begin position="537"/>
        <end position="557"/>
    </location>
</feature>
<feature type="region of interest" description="Disordered" evidence="8">
    <location>
        <begin position="47"/>
        <end position="97"/>
    </location>
</feature>
<keyword evidence="13" id="KW-1185">Reference proteome</keyword>
<feature type="DNA-binding region" description="Homeobox" evidence="7">
    <location>
        <begin position="209"/>
        <end position="289"/>
    </location>
</feature>
<evidence type="ECO:0000259" key="10">
    <source>
        <dbReference type="PROSITE" id="PS51936"/>
    </source>
</evidence>
<evidence type="ECO:0000259" key="9">
    <source>
        <dbReference type="PROSITE" id="PS50071"/>
    </source>
</evidence>
<gene>
    <name evidence="12" type="ORF">PLOB_00011181</name>
</gene>
<feature type="compositionally biased region" description="Basic and acidic residues" evidence="8">
    <location>
        <begin position="628"/>
        <end position="647"/>
    </location>
</feature>
<accession>A0ABN8NEM2</accession>
<dbReference type="InterPro" id="IPR009057">
    <property type="entry name" value="Homeodomain-like_sf"/>
</dbReference>
<dbReference type="InterPro" id="IPR010982">
    <property type="entry name" value="Lambda_DNA-bd_dom_sf"/>
</dbReference>
<feature type="compositionally biased region" description="Polar residues" evidence="8">
    <location>
        <begin position="648"/>
        <end position="659"/>
    </location>
</feature>
<dbReference type="PANTHER" id="PTHR11568">
    <property type="entry name" value="HEPATOCYTE NUCLEAR FACTOR 1"/>
    <property type="match status" value="1"/>
</dbReference>
<evidence type="ECO:0000313" key="12">
    <source>
        <dbReference type="EMBL" id="CAH3104185.1"/>
    </source>
</evidence>
<dbReference type="InterPro" id="IPR039066">
    <property type="entry name" value="HNF-1"/>
</dbReference>
<dbReference type="Proteomes" id="UP001159405">
    <property type="component" value="Unassembled WGS sequence"/>
</dbReference>
<feature type="region of interest" description="Disordered" evidence="8">
    <location>
        <begin position="569"/>
        <end position="659"/>
    </location>
</feature>
<feature type="domain" description="HNF-p1" evidence="11">
    <location>
        <begin position="8"/>
        <end position="39"/>
    </location>
</feature>
<dbReference type="EMBL" id="CALNXK010000016">
    <property type="protein sequence ID" value="CAH3104185.1"/>
    <property type="molecule type" value="Genomic_DNA"/>
</dbReference>
<evidence type="ECO:0000313" key="13">
    <source>
        <dbReference type="Proteomes" id="UP001159405"/>
    </source>
</evidence>
<dbReference type="PROSITE" id="PS51937">
    <property type="entry name" value="HNF_P1"/>
    <property type="match status" value="1"/>
</dbReference>
<dbReference type="SUPFAM" id="SSF46689">
    <property type="entry name" value="Homeodomain-like"/>
    <property type="match status" value="1"/>
</dbReference>
<reference evidence="12 13" key="1">
    <citation type="submission" date="2022-05" db="EMBL/GenBank/DDBJ databases">
        <authorList>
            <consortium name="Genoscope - CEA"/>
            <person name="William W."/>
        </authorList>
    </citation>
    <scope>NUCLEOTIDE SEQUENCE [LARGE SCALE GENOMIC DNA]</scope>
</reference>
<keyword evidence="5" id="KW-0804">Transcription</keyword>
<dbReference type="InterPro" id="IPR001356">
    <property type="entry name" value="HD"/>
</dbReference>